<dbReference type="InterPro" id="IPR010067">
    <property type="entry name" value="ABC_SsuA_sub-bd"/>
</dbReference>
<proteinExistence type="inferred from homology"/>
<evidence type="ECO:0000256" key="4">
    <source>
        <dbReference type="ARBA" id="ARBA00022729"/>
    </source>
</evidence>
<dbReference type="SUPFAM" id="SSF53850">
    <property type="entry name" value="Periplasmic binding protein-like II"/>
    <property type="match status" value="1"/>
</dbReference>
<evidence type="ECO:0000313" key="10">
    <source>
        <dbReference type="Proteomes" id="UP000051264"/>
    </source>
</evidence>
<protein>
    <recommendedName>
        <fullName evidence="6">Putative aliphatic sulfonates-binding protein</fullName>
    </recommendedName>
</protein>
<dbReference type="GO" id="GO:0042597">
    <property type="term" value="C:periplasmic space"/>
    <property type="evidence" value="ECO:0007669"/>
    <property type="project" value="UniProtKB-SubCell"/>
</dbReference>
<keyword evidence="7" id="KW-0175">Coiled coil</keyword>
<dbReference type="GO" id="GO:0042626">
    <property type="term" value="F:ATPase-coupled transmembrane transporter activity"/>
    <property type="evidence" value="ECO:0007669"/>
    <property type="project" value="InterPro"/>
</dbReference>
<dbReference type="AlphaFoldDB" id="A0A0R1RN55"/>
<dbReference type="OrthoDB" id="286202at2"/>
<dbReference type="NCBIfam" id="TIGR01728">
    <property type="entry name" value="SsuA_fam"/>
    <property type="match status" value="1"/>
</dbReference>
<dbReference type="eggNOG" id="COG0715">
    <property type="taxonomic scope" value="Bacteria"/>
</dbReference>
<evidence type="ECO:0000259" key="8">
    <source>
        <dbReference type="SMART" id="SM00062"/>
    </source>
</evidence>
<dbReference type="FunFam" id="3.40.190.10:FF:000050">
    <property type="entry name" value="Sulfonate ABC transporter substrate-binding protein"/>
    <property type="match status" value="1"/>
</dbReference>
<dbReference type="InterPro" id="IPR015168">
    <property type="entry name" value="SsuA/THI5"/>
</dbReference>
<evidence type="ECO:0000256" key="5">
    <source>
        <dbReference type="ARBA" id="ARBA00055538"/>
    </source>
</evidence>
<comment type="subcellular location">
    <subcellularLocation>
        <location evidence="1">Periplasm</location>
    </subcellularLocation>
</comment>
<dbReference type="RefSeq" id="WP_025082338.1">
    <property type="nucleotide sequence ID" value="NZ_AZEX01000070.1"/>
</dbReference>
<evidence type="ECO:0000256" key="7">
    <source>
        <dbReference type="SAM" id="Coils"/>
    </source>
</evidence>
<gene>
    <name evidence="9" type="ORF">FC69_GL000277</name>
</gene>
<dbReference type="InterPro" id="IPR001638">
    <property type="entry name" value="Solute-binding_3/MltF_N"/>
</dbReference>
<keyword evidence="4" id="KW-0732">Signal</keyword>
<comment type="similarity">
    <text evidence="2">Belongs to the bacterial solute-binding protein SsuA/TauA family.</text>
</comment>
<dbReference type="PATRIC" id="fig|1423747.3.peg.284"/>
<dbReference type="Gene3D" id="3.40.190.10">
    <property type="entry name" value="Periplasmic binding protein-like II"/>
    <property type="match status" value="2"/>
</dbReference>
<dbReference type="PANTHER" id="PTHR30024:SF42">
    <property type="entry name" value="ALIPHATIC SULFONATES-BINDING PROTEIN-RELATED"/>
    <property type="match status" value="1"/>
</dbReference>
<accession>A0A0R1RN55</accession>
<name>A0A0R1RN55_9LACO</name>
<dbReference type="STRING" id="1423747.FC69_GL000277"/>
<comment type="caution">
    <text evidence="9">The sequence shown here is derived from an EMBL/GenBank/DDBJ whole genome shotgun (WGS) entry which is preliminary data.</text>
</comment>
<dbReference type="EMBL" id="AZEX01000070">
    <property type="protein sequence ID" value="KRL58407.1"/>
    <property type="molecule type" value="Genomic_DNA"/>
</dbReference>
<sequence length="324" mass="35395">MAKTHWFKKLAVALFCSIWLIGAAFGYHYLYGNQTAEAKTVITIGYQKGDIFQIAKLDGGLEKALEKENYTVKWHEFVDGSALQEALKTGSIDFGRTGNTPPVIAQSSGAQIVYAAAGYSKYQGSAILIPKNSTVKSVKALKGQKIAVAKGTSAHYFLIRALKKAGLTLNDVDVQYLDAGAARIAFEKGAVAAWVTWDPYTASAQTDIGAQILTTAEGYTTDRDFILSTKSFTTANPDVTKLVVSQTNKALKRANQNKSQLIKNLAKALKMDQATITLMVNRRTYGLESISTEILKEQQSIADTFYDLKLIKKKVDVQSAKIEN</sequence>
<evidence type="ECO:0000256" key="2">
    <source>
        <dbReference type="ARBA" id="ARBA00010742"/>
    </source>
</evidence>
<evidence type="ECO:0000313" key="9">
    <source>
        <dbReference type="EMBL" id="KRL58407.1"/>
    </source>
</evidence>
<keyword evidence="3" id="KW-0813">Transport</keyword>
<reference evidence="9 10" key="1">
    <citation type="journal article" date="2015" name="Genome Announc.">
        <title>Expanding the biotechnology potential of lactobacilli through comparative genomics of 213 strains and associated genera.</title>
        <authorList>
            <person name="Sun Z."/>
            <person name="Harris H.M."/>
            <person name="McCann A."/>
            <person name="Guo C."/>
            <person name="Argimon S."/>
            <person name="Zhang W."/>
            <person name="Yang X."/>
            <person name="Jeffery I.B."/>
            <person name="Cooney J.C."/>
            <person name="Kagawa T.F."/>
            <person name="Liu W."/>
            <person name="Song Y."/>
            <person name="Salvetti E."/>
            <person name="Wrobel A."/>
            <person name="Rasinkangas P."/>
            <person name="Parkhill J."/>
            <person name="Rea M.C."/>
            <person name="O'Sullivan O."/>
            <person name="Ritari J."/>
            <person name="Douillard F.P."/>
            <person name="Paul Ross R."/>
            <person name="Yang R."/>
            <person name="Briner A.E."/>
            <person name="Felis G.E."/>
            <person name="de Vos W.M."/>
            <person name="Barrangou R."/>
            <person name="Klaenhammer T.R."/>
            <person name="Caufield P.W."/>
            <person name="Cui Y."/>
            <person name="Zhang H."/>
            <person name="O'Toole P.W."/>
        </authorList>
    </citation>
    <scope>NUCLEOTIDE SEQUENCE [LARGE SCALE GENOMIC DNA]</scope>
    <source>
        <strain evidence="9 10">DSM 14340</strain>
    </source>
</reference>
<evidence type="ECO:0000256" key="1">
    <source>
        <dbReference type="ARBA" id="ARBA00004418"/>
    </source>
</evidence>
<dbReference type="GO" id="GO:0016020">
    <property type="term" value="C:membrane"/>
    <property type="evidence" value="ECO:0007669"/>
    <property type="project" value="InterPro"/>
</dbReference>
<evidence type="ECO:0000256" key="3">
    <source>
        <dbReference type="ARBA" id="ARBA00022448"/>
    </source>
</evidence>
<organism evidence="9 10">
    <name type="scientific">Latilactobacillus fuchuensis DSM 14340 = JCM 11249</name>
    <dbReference type="NCBI Taxonomy" id="1423747"/>
    <lineage>
        <taxon>Bacteria</taxon>
        <taxon>Bacillati</taxon>
        <taxon>Bacillota</taxon>
        <taxon>Bacilli</taxon>
        <taxon>Lactobacillales</taxon>
        <taxon>Lactobacillaceae</taxon>
        <taxon>Latilactobacillus</taxon>
    </lineage>
</organism>
<feature type="coiled-coil region" evidence="7">
    <location>
        <begin position="244"/>
        <end position="271"/>
    </location>
</feature>
<comment type="function">
    <text evidence="5">Part of a binding-protein-dependent transport system for aliphatic sulfonates. Putative binding protein.</text>
</comment>
<evidence type="ECO:0000256" key="6">
    <source>
        <dbReference type="ARBA" id="ARBA00070228"/>
    </source>
</evidence>
<dbReference type="Pfam" id="PF09084">
    <property type="entry name" value="NMT1"/>
    <property type="match status" value="1"/>
</dbReference>
<dbReference type="SMART" id="SM00062">
    <property type="entry name" value="PBPb"/>
    <property type="match status" value="1"/>
</dbReference>
<dbReference type="Proteomes" id="UP000051264">
    <property type="component" value="Unassembled WGS sequence"/>
</dbReference>
<dbReference type="PANTHER" id="PTHR30024">
    <property type="entry name" value="ALIPHATIC SULFONATES-BINDING PROTEIN-RELATED"/>
    <property type="match status" value="1"/>
</dbReference>
<feature type="domain" description="Solute-binding protein family 3/N-terminal" evidence="8">
    <location>
        <begin position="41"/>
        <end position="268"/>
    </location>
</feature>